<dbReference type="Gene3D" id="2.40.50.100">
    <property type="match status" value="2"/>
</dbReference>
<dbReference type="InterPro" id="IPR058636">
    <property type="entry name" value="Beta-barrel_YknX"/>
</dbReference>
<dbReference type="AlphaFoldDB" id="A0A7W5Z4Y9"/>
<comment type="subcellular location">
    <subcellularLocation>
        <location evidence="1">Cell envelope</location>
    </subcellularLocation>
</comment>
<gene>
    <name evidence="6" type="ORF">FHS81_002028</name>
</gene>
<dbReference type="Pfam" id="PF25990">
    <property type="entry name" value="Beta-barrel_YknX"/>
    <property type="match status" value="1"/>
</dbReference>
<dbReference type="NCBIfam" id="NF002939">
    <property type="entry name" value="PRK03598.1"/>
    <property type="match status" value="1"/>
</dbReference>
<accession>A0A7W5Z4Y9</accession>
<evidence type="ECO:0000259" key="5">
    <source>
        <dbReference type="Pfam" id="PF25990"/>
    </source>
</evidence>
<organism evidence="6 7">
    <name type="scientific">Pseudochelatococcus contaminans</name>
    <dbReference type="NCBI Taxonomy" id="1538103"/>
    <lineage>
        <taxon>Bacteria</taxon>
        <taxon>Pseudomonadati</taxon>
        <taxon>Pseudomonadota</taxon>
        <taxon>Alphaproteobacteria</taxon>
        <taxon>Hyphomicrobiales</taxon>
        <taxon>Chelatococcaceae</taxon>
        <taxon>Pseudochelatococcus</taxon>
    </lineage>
</organism>
<dbReference type="GO" id="GO:0042597">
    <property type="term" value="C:periplasmic space"/>
    <property type="evidence" value="ECO:0007669"/>
    <property type="project" value="UniProtKB-SubCell"/>
</dbReference>
<dbReference type="PANTHER" id="PTHR32347:SF29">
    <property type="entry name" value="UPF0194 MEMBRANE PROTEIN YBHG"/>
    <property type="match status" value="1"/>
</dbReference>
<proteinExistence type="predicted"/>
<name>A0A7W5Z4Y9_9HYPH</name>
<dbReference type="Gene3D" id="1.10.287.470">
    <property type="entry name" value="Helix hairpin bin"/>
    <property type="match status" value="1"/>
</dbReference>
<feature type="domain" description="YknX-like beta-barrel" evidence="5">
    <location>
        <begin position="239"/>
        <end position="321"/>
    </location>
</feature>
<feature type="compositionally biased region" description="Low complexity" evidence="3">
    <location>
        <begin position="165"/>
        <end position="186"/>
    </location>
</feature>
<dbReference type="PANTHER" id="PTHR32347">
    <property type="entry name" value="EFFLUX SYSTEM COMPONENT YKNX-RELATED"/>
    <property type="match status" value="1"/>
</dbReference>
<dbReference type="EMBL" id="JACICC010000004">
    <property type="protein sequence ID" value="MBB3809940.1"/>
    <property type="molecule type" value="Genomic_DNA"/>
</dbReference>
<evidence type="ECO:0000259" key="4">
    <source>
        <dbReference type="Pfam" id="PF25881"/>
    </source>
</evidence>
<dbReference type="Proteomes" id="UP000537592">
    <property type="component" value="Unassembled WGS sequence"/>
</dbReference>
<evidence type="ECO:0000256" key="3">
    <source>
        <dbReference type="SAM" id="MobiDB-lite"/>
    </source>
</evidence>
<evidence type="ECO:0000313" key="6">
    <source>
        <dbReference type="EMBL" id="MBB3809940.1"/>
    </source>
</evidence>
<feature type="region of interest" description="Disordered" evidence="3">
    <location>
        <begin position="132"/>
        <end position="186"/>
    </location>
</feature>
<dbReference type="SUPFAM" id="SSF111369">
    <property type="entry name" value="HlyD-like secretion proteins"/>
    <property type="match status" value="3"/>
</dbReference>
<feature type="compositionally biased region" description="Polar residues" evidence="3">
    <location>
        <begin position="132"/>
        <end position="144"/>
    </location>
</feature>
<reference evidence="6 7" key="1">
    <citation type="submission" date="2020-08" db="EMBL/GenBank/DDBJ databases">
        <title>Genomic Encyclopedia of Type Strains, Phase IV (KMG-IV): sequencing the most valuable type-strain genomes for metagenomic binning, comparative biology and taxonomic classification.</title>
        <authorList>
            <person name="Goeker M."/>
        </authorList>
    </citation>
    <scope>NUCLEOTIDE SEQUENCE [LARGE SCALE GENOMIC DNA]</scope>
    <source>
        <strain evidence="6 7">DSM 28760</strain>
    </source>
</reference>
<feature type="domain" description="YbhG-like alpha-helical hairpin" evidence="4">
    <location>
        <begin position="74"/>
        <end position="202"/>
    </location>
</feature>
<dbReference type="RefSeq" id="WP_183752516.1">
    <property type="nucleotide sequence ID" value="NZ_JACICC010000004.1"/>
</dbReference>
<dbReference type="Gene3D" id="2.40.30.170">
    <property type="match status" value="1"/>
</dbReference>
<sequence>MKRAAIVILLAVAVVGGGAWYWQNHQSNGSPLVLGGNVDIREVNLSFRIGGRVADVLVDEGDRVDAGTVIAHIDPEPLEQALSRAQAELAAAKASEALLNAGTRTEDIARLKAQMDGLAAVAATAQSTYERQQSLVRTNTTSRQALDDARGARDRSEAEHEAARQAHAAAVAGARPEELAQAAARTRAAEAQESAAALQLRDATLLSPSAGTVLTRAVEPGTMVNAGTSIVTLSLDRPMRVRAYVQEPDLGRVAPGTKVLVHTDSRPGRPYTGTVGFVAPRAEFTPKQVETQDLRTALVYRLRVVIDDPDDLLRQGMPVTVSLADGP</sequence>
<evidence type="ECO:0000256" key="1">
    <source>
        <dbReference type="ARBA" id="ARBA00004196"/>
    </source>
</evidence>
<evidence type="ECO:0000313" key="7">
    <source>
        <dbReference type="Proteomes" id="UP000537592"/>
    </source>
</evidence>
<keyword evidence="2" id="KW-0175">Coiled coil</keyword>
<dbReference type="InterPro" id="IPR050465">
    <property type="entry name" value="UPF0194_transport"/>
</dbReference>
<protein>
    <submittedName>
        <fullName evidence="6">HlyD family secretion protein</fullName>
    </submittedName>
</protein>
<feature type="compositionally biased region" description="Basic and acidic residues" evidence="3">
    <location>
        <begin position="145"/>
        <end position="164"/>
    </location>
</feature>
<keyword evidence="7" id="KW-1185">Reference proteome</keyword>
<evidence type="ECO:0000256" key="2">
    <source>
        <dbReference type="ARBA" id="ARBA00023054"/>
    </source>
</evidence>
<comment type="caution">
    <text evidence="6">The sequence shown here is derived from an EMBL/GenBank/DDBJ whole genome shotgun (WGS) entry which is preliminary data.</text>
</comment>
<dbReference type="Pfam" id="PF25881">
    <property type="entry name" value="HH_YBHG"/>
    <property type="match status" value="1"/>
</dbReference>
<dbReference type="InterPro" id="IPR059052">
    <property type="entry name" value="HH_YbhG-like"/>
</dbReference>